<comment type="caution">
    <text evidence="6">Lacks conserved residue(s) required for the propagation of feature annotation.</text>
</comment>
<dbReference type="EMBL" id="JAKKPZ010000220">
    <property type="protein sequence ID" value="KAI1698389.1"/>
    <property type="molecule type" value="Genomic_DNA"/>
</dbReference>
<dbReference type="AlphaFoldDB" id="A0AAD4MQH0"/>
<feature type="transmembrane region" description="Helical" evidence="6">
    <location>
        <begin position="12"/>
        <end position="35"/>
    </location>
</feature>
<dbReference type="PANTHER" id="PTHR31552">
    <property type="entry name" value="SERPENTINE RECEPTOR CLASS GAMMA"/>
    <property type="match status" value="1"/>
</dbReference>
<dbReference type="Proteomes" id="UP001201812">
    <property type="component" value="Unassembled WGS sequence"/>
</dbReference>
<reference evidence="7" key="1">
    <citation type="submission" date="2022-01" db="EMBL/GenBank/DDBJ databases">
        <title>Genome Sequence Resource for Two Populations of Ditylenchus destructor, the Migratory Endoparasitic Phytonematode.</title>
        <authorList>
            <person name="Zhang H."/>
            <person name="Lin R."/>
            <person name="Xie B."/>
        </authorList>
    </citation>
    <scope>NUCLEOTIDE SEQUENCE</scope>
    <source>
        <strain evidence="7">BazhouSP</strain>
    </source>
</reference>
<evidence type="ECO:0000256" key="4">
    <source>
        <dbReference type="ARBA" id="ARBA00022989"/>
    </source>
</evidence>
<comment type="subcellular location">
    <subcellularLocation>
        <location evidence="1">Membrane</location>
        <topology evidence="1">Multi-pass membrane protein</topology>
    </subcellularLocation>
</comment>
<dbReference type="Pfam" id="PF02118">
    <property type="entry name" value="Srg"/>
    <property type="match status" value="1"/>
</dbReference>
<dbReference type="InterPro" id="IPR000609">
    <property type="entry name" value="7TM_GPCR_serpentine_rcpt_Srg"/>
</dbReference>
<evidence type="ECO:0000256" key="6">
    <source>
        <dbReference type="RuleBase" id="RU280813"/>
    </source>
</evidence>
<evidence type="ECO:0000313" key="7">
    <source>
        <dbReference type="EMBL" id="KAI1698389.1"/>
    </source>
</evidence>
<sequence length="259" mass="29634">MKLNCGFQNFLNFFCSFVYARFGLVGFFIGAFYMLPKWFLGICFFYNYYNFHAENLSTFFILLNRLTSVLMPFKHKKVWKLLLPISFLAILTIPLLFTLPMNLNSTPTLLSAISSIVFCGICGFLNIATIIAYNATSESRMALSDARRAEQRIELRLTVYAIITFIAQLFFAICMTLIHVACCVLGEGWDRLFFSAFYQLPWVNDFSHIVVPSWVLLWASEPIRRLTKKELGIDKLPFGKSSTSSVAPPATLSCKFYLK</sequence>
<name>A0AAD4MQH0_9BILA</name>
<accession>A0AAD4MQH0</accession>
<feature type="transmembrane region" description="Helical" evidence="6">
    <location>
        <begin position="78"/>
        <end position="97"/>
    </location>
</feature>
<dbReference type="GO" id="GO:0016020">
    <property type="term" value="C:membrane"/>
    <property type="evidence" value="ECO:0007669"/>
    <property type="project" value="UniProtKB-SubCell"/>
</dbReference>
<evidence type="ECO:0000256" key="3">
    <source>
        <dbReference type="ARBA" id="ARBA00022692"/>
    </source>
</evidence>
<evidence type="ECO:0000256" key="1">
    <source>
        <dbReference type="ARBA" id="ARBA00004141"/>
    </source>
</evidence>
<evidence type="ECO:0000256" key="2">
    <source>
        <dbReference type="ARBA" id="ARBA00005692"/>
    </source>
</evidence>
<dbReference type="GO" id="GO:0004888">
    <property type="term" value="F:transmembrane signaling receptor activity"/>
    <property type="evidence" value="ECO:0007669"/>
    <property type="project" value="InterPro"/>
</dbReference>
<protein>
    <recommendedName>
        <fullName evidence="6">Serpentine receptor class gamma</fullName>
    </recommendedName>
</protein>
<gene>
    <name evidence="7" type="ORF">DdX_17926</name>
</gene>
<keyword evidence="8" id="KW-1185">Reference proteome</keyword>
<comment type="caution">
    <text evidence="7">The sequence shown here is derived from an EMBL/GenBank/DDBJ whole genome shotgun (WGS) entry which is preliminary data.</text>
</comment>
<evidence type="ECO:0000256" key="5">
    <source>
        <dbReference type="ARBA" id="ARBA00023136"/>
    </source>
</evidence>
<keyword evidence="4 6" id="KW-1133">Transmembrane helix</keyword>
<keyword evidence="5 6" id="KW-0472">Membrane</keyword>
<comment type="similarity">
    <text evidence="2 6">Belongs to the nematode receptor-like protein srg family.</text>
</comment>
<keyword evidence="3 6" id="KW-0812">Transmembrane</keyword>
<proteinExistence type="inferred from homology"/>
<feature type="transmembrane region" description="Helical" evidence="6">
    <location>
        <begin position="157"/>
        <end position="180"/>
    </location>
</feature>
<organism evidence="7 8">
    <name type="scientific">Ditylenchus destructor</name>
    <dbReference type="NCBI Taxonomy" id="166010"/>
    <lineage>
        <taxon>Eukaryota</taxon>
        <taxon>Metazoa</taxon>
        <taxon>Ecdysozoa</taxon>
        <taxon>Nematoda</taxon>
        <taxon>Chromadorea</taxon>
        <taxon>Rhabditida</taxon>
        <taxon>Tylenchina</taxon>
        <taxon>Tylenchomorpha</taxon>
        <taxon>Sphaerularioidea</taxon>
        <taxon>Anguinidae</taxon>
        <taxon>Anguininae</taxon>
        <taxon>Ditylenchus</taxon>
    </lineage>
</organism>
<feature type="transmembrane region" description="Helical" evidence="6">
    <location>
        <begin position="200"/>
        <end position="219"/>
    </location>
</feature>
<evidence type="ECO:0000313" key="8">
    <source>
        <dbReference type="Proteomes" id="UP001201812"/>
    </source>
</evidence>
<dbReference type="PANTHER" id="PTHR31552:SF8">
    <property type="entry name" value="SERPENTINE RECEPTOR CLASS GAMMA"/>
    <property type="match status" value="1"/>
</dbReference>
<feature type="transmembrane region" description="Helical" evidence="6">
    <location>
        <begin position="47"/>
        <end position="66"/>
    </location>
</feature>
<dbReference type="GO" id="GO:0007606">
    <property type="term" value="P:sensory perception of chemical stimulus"/>
    <property type="evidence" value="ECO:0007669"/>
    <property type="project" value="UniProtKB-UniRule"/>
</dbReference>
<feature type="transmembrane region" description="Helical" evidence="6">
    <location>
        <begin position="109"/>
        <end position="136"/>
    </location>
</feature>